<protein>
    <submittedName>
        <fullName evidence="2">Restriction endonuclease</fullName>
    </submittedName>
</protein>
<dbReference type="GO" id="GO:0009307">
    <property type="term" value="P:DNA restriction-modification system"/>
    <property type="evidence" value="ECO:0007669"/>
    <property type="project" value="InterPro"/>
</dbReference>
<accession>A0AA42C4R1</accession>
<keyword evidence="2" id="KW-0255">Endonuclease</keyword>
<reference evidence="2" key="1">
    <citation type="submission" date="2022-04" db="EMBL/GenBank/DDBJ databases">
        <title>Brenneria sp. isolated from walnut trees in Serbia.</title>
        <authorList>
            <person name="Gasic K."/>
            <person name="Zlatkovic N."/>
            <person name="Kuzmanovic N."/>
        </authorList>
    </citation>
    <scope>NUCLEOTIDE SEQUENCE</scope>
    <source>
        <strain evidence="3">KBI 423</strain>
        <strain evidence="2">KBI 447</strain>
    </source>
</reference>
<dbReference type="EMBL" id="JAMPJU010000003">
    <property type="protein sequence ID" value="MCV9881694.1"/>
    <property type="molecule type" value="Genomic_DNA"/>
</dbReference>
<keyword evidence="4" id="KW-1185">Reference proteome</keyword>
<dbReference type="Pfam" id="PF04471">
    <property type="entry name" value="Mrr_cat"/>
    <property type="match status" value="1"/>
</dbReference>
<dbReference type="InterPro" id="IPR007560">
    <property type="entry name" value="Restrct_endonuc_IV_Mrr"/>
</dbReference>
<dbReference type="PANTHER" id="PTHR30015:SF7">
    <property type="entry name" value="TYPE IV METHYL-DIRECTED RESTRICTION ENZYME ECOKMRR"/>
    <property type="match status" value="1"/>
</dbReference>
<dbReference type="InterPro" id="IPR052906">
    <property type="entry name" value="Type_IV_Methyl-Rstrct_Enzyme"/>
</dbReference>
<dbReference type="InterPro" id="IPR011856">
    <property type="entry name" value="tRNA_endonuc-like_dom_sf"/>
</dbReference>
<proteinExistence type="predicted"/>
<dbReference type="InterPro" id="IPR011335">
    <property type="entry name" value="Restrct_endonuc-II-like"/>
</dbReference>
<keyword evidence="2" id="KW-0378">Hydrolase</keyword>
<keyword evidence="2" id="KW-0540">Nuclease</keyword>
<dbReference type="AlphaFoldDB" id="A0AA42C4R1"/>
<evidence type="ECO:0000313" key="5">
    <source>
        <dbReference type="Proteomes" id="UP001165569"/>
    </source>
</evidence>
<dbReference type="Proteomes" id="UP001165568">
    <property type="component" value="Unassembled WGS sequence"/>
</dbReference>
<evidence type="ECO:0000259" key="1">
    <source>
        <dbReference type="Pfam" id="PF04471"/>
    </source>
</evidence>
<dbReference type="GO" id="GO:0003677">
    <property type="term" value="F:DNA binding"/>
    <property type="evidence" value="ECO:0007669"/>
    <property type="project" value="InterPro"/>
</dbReference>
<name>A0AA42C4R1_9GAMM</name>
<feature type="domain" description="Restriction endonuclease type IV Mrr" evidence="1">
    <location>
        <begin position="210"/>
        <end position="325"/>
    </location>
</feature>
<dbReference type="RefSeq" id="WP_264089406.1">
    <property type="nucleotide sequence ID" value="NZ_JAMPJT010000003.1"/>
</dbReference>
<organism evidence="2 5">
    <name type="scientific">Brenneria izbisi</name>
    <dbReference type="NCBI Taxonomy" id="2939450"/>
    <lineage>
        <taxon>Bacteria</taxon>
        <taxon>Pseudomonadati</taxon>
        <taxon>Pseudomonadota</taxon>
        <taxon>Gammaproteobacteria</taxon>
        <taxon>Enterobacterales</taxon>
        <taxon>Pectobacteriaceae</taxon>
        <taxon>Brenneria</taxon>
    </lineage>
</organism>
<dbReference type="SUPFAM" id="SSF52980">
    <property type="entry name" value="Restriction endonuclease-like"/>
    <property type="match status" value="1"/>
</dbReference>
<evidence type="ECO:0000313" key="4">
    <source>
        <dbReference type="Proteomes" id="UP001165568"/>
    </source>
</evidence>
<dbReference type="Gene3D" id="3.40.1350.10">
    <property type="match status" value="1"/>
</dbReference>
<dbReference type="PANTHER" id="PTHR30015">
    <property type="entry name" value="MRR RESTRICTION SYSTEM PROTEIN"/>
    <property type="match status" value="1"/>
</dbReference>
<evidence type="ECO:0000313" key="3">
    <source>
        <dbReference type="EMBL" id="MCV9881694.1"/>
    </source>
</evidence>
<dbReference type="Proteomes" id="UP001165569">
    <property type="component" value="Unassembled WGS sequence"/>
</dbReference>
<dbReference type="GO" id="GO:0015666">
    <property type="term" value="F:restriction endodeoxyribonuclease activity"/>
    <property type="evidence" value="ECO:0007669"/>
    <property type="project" value="TreeGrafter"/>
</dbReference>
<sequence>MGTWVIKNTSFRSFFSDRIGYKSGLALNNREMIELLDKNDPLFDIFKNPNEELSRIQTNHIEDTFQKFLYRLGVTTKYFIGHAPTLLYIEFMSDPSKRKLLEQVSRVLGEIHFDKGKYSIFDNFDEDLYYESIQIEFGNDALGVARRLVKLTKESEEASPWEWLSARVTEWKSPIQLKSLFESESLDAMYGKFIDQRYINYLSNNPEKLSTMHWRQFEALTAEYFERKGYKVDIGKGRNDGGIDVRVWSPQGNFCDPPVQLIQCKRTKSKIDKVLVKSLWADIIDENARGGIIVTTSSFSPGAREVCKVRKYPIREVNRKIVIQWLKELRKLGRGVFMGE</sequence>
<dbReference type="EMBL" id="JAMPJT010000003">
    <property type="protein sequence ID" value="MCV9878271.1"/>
    <property type="molecule type" value="Genomic_DNA"/>
</dbReference>
<evidence type="ECO:0000313" key="2">
    <source>
        <dbReference type="EMBL" id="MCV9878271.1"/>
    </source>
</evidence>
<gene>
    <name evidence="2" type="ORF">NC803_05355</name>
    <name evidence="3" type="ORF">NC856_05350</name>
</gene>
<comment type="caution">
    <text evidence="2">The sequence shown here is derived from an EMBL/GenBank/DDBJ whole genome shotgun (WGS) entry which is preliminary data.</text>
</comment>